<gene>
    <name evidence="2" type="ORF">L9F63_005137</name>
</gene>
<evidence type="ECO:0000256" key="1">
    <source>
        <dbReference type="SAM" id="Phobius"/>
    </source>
</evidence>
<feature type="transmembrane region" description="Helical" evidence="1">
    <location>
        <begin position="34"/>
        <end position="58"/>
    </location>
</feature>
<sequence>IIFFLSLVMPISFLLSNFKRNFLLFLFIYKNPNWVLVFPPINSVCLFFPVHIMQMIYFKFYPKF</sequence>
<keyword evidence="3" id="KW-1185">Reference proteome</keyword>
<dbReference type="EMBL" id="JASPKZ010008866">
    <property type="protein sequence ID" value="KAJ9578647.1"/>
    <property type="molecule type" value="Genomic_DNA"/>
</dbReference>
<proteinExistence type="predicted"/>
<reference evidence="2" key="1">
    <citation type="journal article" date="2023" name="IScience">
        <title>Live-bearing cockroach genome reveals convergent evolutionary mechanisms linked to viviparity in insects and beyond.</title>
        <authorList>
            <person name="Fouks B."/>
            <person name="Harrison M.C."/>
            <person name="Mikhailova A.A."/>
            <person name="Marchal E."/>
            <person name="English S."/>
            <person name="Carruthers M."/>
            <person name="Jennings E.C."/>
            <person name="Chiamaka E.L."/>
            <person name="Frigard R.A."/>
            <person name="Pippel M."/>
            <person name="Attardo G.M."/>
            <person name="Benoit J.B."/>
            <person name="Bornberg-Bauer E."/>
            <person name="Tobe S.S."/>
        </authorList>
    </citation>
    <scope>NUCLEOTIDE SEQUENCE</scope>
    <source>
        <strain evidence="2">Stay&amp;Tobe</strain>
    </source>
</reference>
<keyword evidence="1" id="KW-0812">Transmembrane</keyword>
<dbReference type="Proteomes" id="UP001233999">
    <property type="component" value="Unassembled WGS sequence"/>
</dbReference>
<keyword evidence="1" id="KW-1133">Transmembrane helix</keyword>
<comment type="caution">
    <text evidence="2">The sequence shown here is derived from an EMBL/GenBank/DDBJ whole genome shotgun (WGS) entry which is preliminary data.</text>
</comment>
<dbReference type="AlphaFoldDB" id="A0AAD7ZE57"/>
<feature type="non-terminal residue" evidence="2">
    <location>
        <position position="1"/>
    </location>
</feature>
<keyword evidence="1" id="KW-0472">Membrane</keyword>
<organism evidence="2 3">
    <name type="scientific">Diploptera punctata</name>
    <name type="common">Pacific beetle cockroach</name>
    <dbReference type="NCBI Taxonomy" id="6984"/>
    <lineage>
        <taxon>Eukaryota</taxon>
        <taxon>Metazoa</taxon>
        <taxon>Ecdysozoa</taxon>
        <taxon>Arthropoda</taxon>
        <taxon>Hexapoda</taxon>
        <taxon>Insecta</taxon>
        <taxon>Pterygota</taxon>
        <taxon>Neoptera</taxon>
        <taxon>Polyneoptera</taxon>
        <taxon>Dictyoptera</taxon>
        <taxon>Blattodea</taxon>
        <taxon>Blaberoidea</taxon>
        <taxon>Blaberidae</taxon>
        <taxon>Diplopterinae</taxon>
        <taxon>Diploptera</taxon>
    </lineage>
</organism>
<evidence type="ECO:0000313" key="3">
    <source>
        <dbReference type="Proteomes" id="UP001233999"/>
    </source>
</evidence>
<protein>
    <submittedName>
        <fullName evidence="2">Uncharacterized protein</fullName>
    </submittedName>
</protein>
<accession>A0AAD7ZE57</accession>
<evidence type="ECO:0000313" key="2">
    <source>
        <dbReference type="EMBL" id="KAJ9578647.1"/>
    </source>
</evidence>
<feature type="non-terminal residue" evidence="2">
    <location>
        <position position="64"/>
    </location>
</feature>
<reference evidence="2" key="2">
    <citation type="submission" date="2023-05" db="EMBL/GenBank/DDBJ databases">
        <authorList>
            <person name="Fouks B."/>
        </authorList>
    </citation>
    <scope>NUCLEOTIDE SEQUENCE</scope>
    <source>
        <strain evidence="2">Stay&amp;Tobe</strain>
        <tissue evidence="2">Testes</tissue>
    </source>
</reference>
<name>A0AAD7ZE57_DIPPU</name>